<organism evidence="1 2">
    <name type="scientific">Colocasia esculenta</name>
    <name type="common">Wild taro</name>
    <name type="synonym">Arum esculentum</name>
    <dbReference type="NCBI Taxonomy" id="4460"/>
    <lineage>
        <taxon>Eukaryota</taxon>
        <taxon>Viridiplantae</taxon>
        <taxon>Streptophyta</taxon>
        <taxon>Embryophyta</taxon>
        <taxon>Tracheophyta</taxon>
        <taxon>Spermatophyta</taxon>
        <taxon>Magnoliopsida</taxon>
        <taxon>Liliopsida</taxon>
        <taxon>Araceae</taxon>
        <taxon>Aroideae</taxon>
        <taxon>Colocasieae</taxon>
        <taxon>Colocasia</taxon>
    </lineage>
</organism>
<protein>
    <submittedName>
        <fullName evidence="1">Uncharacterized protein</fullName>
    </submittedName>
</protein>
<dbReference type="Proteomes" id="UP000652761">
    <property type="component" value="Unassembled WGS sequence"/>
</dbReference>
<evidence type="ECO:0000313" key="2">
    <source>
        <dbReference type="Proteomes" id="UP000652761"/>
    </source>
</evidence>
<evidence type="ECO:0000313" key="1">
    <source>
        <dbReference type="EMBL" id="MQL75031.1"/>
    </source>
</evidence>
<gene>
    <name evidence="1" type="ORF">Taro_007406</name>
</gene>
<reference evidence="1" key="1">
    <citation type="submission" date="2017-07" db="EMBL/GenBank/DDBJ databases">
        <title>Taro Niue Genome Assembly and Annotation.</title>
        <authorList>
            <person name="Atibalentja N."/>
            <person name="Keating K."/>
            <person name="Fields C.J."/>
        </authorList>
    </citation>
    <scope>NUCLEOTIDE SEQUENCE</scope>
    <source>
        <strain evidence="1">Niue_2</strain>
        <tissue evidence="1">Leaf</tissue>
    </source>
</reference>
<proteinExistence type="predicted"/>
<accession>A0A843TUY0</accession>
<comment type="caution">
    <text evidence="1">The sequence shown here is derived from an EMBL/GenBank/DDBJ whole genome shotgun (WGS) entry which is preliminary data.</text>
</comment>
<keyword evidence="2" id="KW-1185">Reference proteome</keyword>
<dbReference type="EMBL" id="NMUH01000232">
    <property type="protein sequence ID" value="MQL75031.1"/>
    <property type="molecule type" value="Genomic_DNA"/>
</dbReference>
<name>A0A843TUY0_COLES</name>
<dbReference type="AlphaFoldDB" id="A0A843TUY0"/>
<sequence>MPVVRRFVLTWLLGVSRGDTWLFLPNLVEVWDIGACLETLLLPHVFDSAGSAGVVFGLTRVVVEAFLSFRCFVVPCGRDSLSQEFVVGRSWWRFVVPFVASSVSCVLSENLGHLSTLLPNGKDMSAFSSQGQKRAFSWLINLVNSLTIDMRSYIGAWNLSFMEFEAIMLLEEEELLLGWKRYLEYDKRTHPFSHGKRS</sequence>